<dbReference type="InterPro" id="IPR010259">
    <property type="entry name" value="S8pro/Inhibitor_I9"/>
</dbReference>
<evidence type="ECO:0000256" key="1">
    <source>
        <dbReference type="ARBA" id="ARBA00038069"/>
    </source>
</evidence>
<dbReference type="GO" id="GO:0042144">
    <property type="term" value="P:vacuole fusion, non-autophagic"/>
    <property type="evidence" value="ECO:0007669"/>
    <property type="project" value="TreeGrafter"/>
</dbReference>
<proteinExistence type="inferred from homology"/>
<keyword evidence="5" id="KW-1185">Reference proteome</keyword>
<accession>A0A8H6M176</accession>
<dbReference type="PANTHER" id="PTHR28288">
    <property type="entry name" value="PROTEASE B INHIBITOR 2"/>
    <property type="match status" value="1"/>
</dbReference>
<feature type="region of interest" description="Disordered" evidence="2">
    <location>
        <begin position="17"/>
        <end position="58"/>
    </location>
</feature>
<protein>
    <recommendedName>
        <fullName evidence="3">Inhibitor I9 domain-containing protein</fullName>
    </recommendedName>
</protein>
<feature type="compositionally biased region" description="Pro residues" evidence="2">
    <location>
        <begin position="47"/>
        <end position="56"/>
    </location>
</feature>
<gene>
    <name evidence="4" type="ORF">DFP72DRAFT_906917</name>
</gene>
<dbReference type="Gene3D" id="3.30.70.80">
    <property type="entry name" value="Peptidase S8 propeptide/proteinase inhibitor I9"/>
    <property type="match status" value="1"/>
</dbReference>
<dbReference type="AlphaFoldDB" id="A0A8H6M176"/>
<dbReference type="PANTHER" id="PTHR28288:SF2">
    <property type="entry name" value="PROTEASE B INHIBITOR 2"/>
    <property type="match status" value="1"/>
</dbReference>
<dbReference type="Pfam" id="PF05922">
    <property type="entry name" value="Inhibitor_I9"/>
    <property type="match status" value="1"/>
</dbReference>
<feature type="domain" description="Inhibitor I9" evidence="3">
    <location>
        <begin position="65"/>
        <end position="136"/>
    </location>
</feature>
<sequence length="138" mass="15068">MTSLLQLRRIRQAHSTLRSNHGQGPLLPYNHPNPLVLSSHTNSFSTPSPPTRPPQEPATMSEIGKFIVVFKKNVTSDQIEKYAQDVKNAGGEVKDRYDQGAGILNGFSATIPASFHASLQGDSLVDYIEPDGVVTIQK</sequence>
<evidence type="ECO:0000313" key="5">
    <source>
        <dbReference type="Proteomes" id="UP000521943"/>
    </source>
</evidence>
<organism evidence="4 5">
    <name type="scientific">Ephemerocybe angulata</name>
    <dbReference type="NCBI Taxonomy" id="980116"/>
    <lineage>
        <taxon>Eukaryota</taxon>
        <taxon>Fungi</taxon>
        <taxon>Dikarya</taxon>
        <taxon>Basidiomycota</taxon>
        <taxon>Agaricomycotina</taxon>
        <taxon>Agaricomycetes</taxon>
        <taxon>Agaricomycetidae</taxon>
        <taxon>Agaricales</taxon>
        <taxon>Agaricineae</taxon>
        <taxon>Psathyrellaceae</taxon>
        <taxon>Ephemerocybe</taxon>
    </lineage>
</organism>
<evidence type="ECO:0000256" key="2">
    <source>
        <dbReference type="SAM" id="MobiDB-lite"/>
    </source>
</evidence>
<dbReference type="GO" id="GO:0004866">
    <property type="term" value="F:endopeptidase inhibitor activity"/>
    <property type="evidence" value="ECO:0007669"/>
    <property type="project" value="TreeGrafter"/>
</dbReference>
<dbReference type="OrthoDB" id="5518345at2759"/>
<dbReference type="Proteomes" id="UP000521943">
    <property type="component" value="Unassembled WGS sequence"/>
</dbReference>
<comment type="caution">
    <text evidence="4">The sequence shown here is derived from an EMBL/GenBank/DDBJ whole genome shotgun (WGS) entry which is preliminary data.</text>
</comment>
<evidence type="ECO:0000259" key="3">
    <source>
        <dbReference type="Pfam" id="PF05922"/>
    </source>
</evidence>
<reference evidence="4 5" key="1">
    <citation type="submission" date="2020-07" db="EMBL/GenBank/DDBJ databases">
        <title>Comparative genomics of pyrophilous fungi reveals a link between fire events and developmental genes.</title>
        <authorList>
            <consortium name="DOE Joint Genome Institute"/>
            <person name="Steindorff A.S."/>
            <person name="Carver A."/>
            <person name="Calhoun S."/>
            <person name="Stillman K."/>
            <person name="Liu H."/>
            <person name="Lipzen A."/>
            <person name="Pangilinan J."/>
            <person name="Labutti K."/>
            <person name="Bruns T.D."/>
            <person name="Grigoriev I.V."/>
        </authorList>
    </citation>
    <scope>NUCLEOTIDE SEQUENCE [LARGE SCALE GENOMIC DNA]</scope>
    <source>
        <strain evidence="4 5">CBS 144469</strain>
    </source>
</reference>
<dbReference type="SUPFAM" id="SSF54897">
    <property type="entry name" value="Protease propeptides/inhibitors"/>
    <property type="match status" value="1"/>
</dbReference>
<name>A0A8H6M176_9AGAR</name>
<dbReference type="EMBL" id="JACGCI010000048">
    <property type="protein sequence ID" value="KAF6751713.1"/>
    <property type="molecule type" value="Genomic_DNA"/>
</dbReference>
<dbReference type="InterPro" id="IPR052471">
    <property type="entry name" value="PBI_I9"/>
</dbReference>
<comment type="similarity">
    <text evidence="1">Belongs to the protease inhibitor I9 family.</text>
</comment>
<dbReference type="InterPro" id="IPR037045">
    <property type="entry name" value="S8pro/Inhibitor_I9_sf"/>
</dbReference>
<evidence type="ECO:0000313" key="4">
    <source>
        <dbReference type="EMBL" id="KAF6751713.1"/>
    </source>
</evidence>